<dbReference type="AlphaFoldDB" id="A0A8S3B2Z9"/>
<accession>A0A8S3B2Z9</accession>
<name>A0A8S3B2Z9_9BILA</name>
<dbReference type="EMBL" id="CAJOBJ010142011">
    <property type="protein sequence ID" value="CAF4767327.1"/>
    <property type="molecule type" value="Genomic_DNA"/>
</dbReference>
<dbReference type="Proteomes" id="UP000681720">
    <property type="component" value="Unassembled WGS sequence"/>
</dbReference>
<sequence length="139" mass="15693">MHISLVEGQCLGGKLPDTVNVAIRIDDTQVHERYATKQNDFDEKRIRIISKSSLNQEILDVPLGPAELGLLATVGLQPIHLNQLINYFDPRPEYIRAIIIEWSTKSSISIARIISADIQCSLLSARRCENFDDYSQQVD</sequence>
<reference evidence="1" key="1">
    <citation type="submission" date="2021-02" db="EMBL/GenBank/DDBJ databases">
        <authorList>
            <person name="Nowell W R."/>
        </authorList>
    </citation>
    <scope>NUCLEOTIDE SEQUENCE</scope>
</reference>
<evidence type="ECO:0000313" key="2">
    <source>
        <dbReference type="Proteomes" id="UP000681720"/>
    </source>
</evidence>
<proteinExistence type="predicted"/>
<evidence type="ECO:0000313" key="1">
    <source>
        <dbReference type="EMBL" id="CAF4767327.1"/>
    </source>
</evidence>
<protein>
    <submittedName>
        <fullName evidence="1">Uncharacterized protein</fullName>
    </submittedName>
</protein>
<organism evidence="1 2">
    <name type="scientific">Rotaria magnacalcarata</name>
    <dbReference type="NCBI Taxonomy" id="392030"/>
    <lineage>
        <taxon>Eukaryota</taxon>
        <taxon>Metazoa</taxon>
        <taxon>Spiralia</taxon>
        <taxon>Gnathifera</taxon>
        <taxon>Rotifera</taxon>
        <taxon>Eurotatoria</taxon>
        <taxon>Bdelloidea</taxon>
        <taxon>Philodinida</taxon>
        <taxon>Philodinidae</taxon>
        <taxon>Rotaria</taxon>
    </lineage>
</organism>
<gene>
    <name evidence="1" type="ORF">GIL414_LOCUS45803</name>
</gene>
<comment type="caution">
    <text evidence="1">The sequence shown here is derived from an EMBL/GenBank/DDBJ whole genome shotgun (WGS) entry which is preliminary data.</text>
</comment>